<dbReference type="Proteomes" id="UP000198851">
    <property type="component" value="Unassembled WGS sequence"/>
</dbReference>
<dbReference type="SFLD" id="SFLDS00019">
    <property type="entry name" value="Glutathione_Transferase_(cytos"/>
    <property type="match status" value="1"/>
</dbReference>
<dbReference type="AlphaFoldDB" id="A0A1I4CW22"/>
<dbReference type="InterPro" id="IPR040079">
    <property type="entry name" value="Glutathione_S-Trfase"/>
</dbReference>
<dbReference type="InterPro" id="IPR010987">
    <property type="entry name" value="Glutathione-S-Trfase_C-like"/>
</dbReference>
<dbReference type="SUPFAM" id="SSF52833">
    <property type="entry name" value="Thioredoxin-like"/>
    <property type="match status" value="1"/>
</dbReference>
<dbReference type="InterPro" id="IPR036249">
    <property type="entry name" value="Thioredoxin-like_sf"/>
</dbReference>
<dbReference type="Gene3D" id="1.20.1050.10">
    <property type="match status" value="1"/>
</dbReference>
<evidence type="ECO:0000259" key="2">
    <source>
        <dbReference type="PROSITE" id="PS50405"/>
    </source>
</evidence>
<reference evidence="4" key="1">
    <citation type="submission" date="2016-10" db="EMBL/GenBank/DDBJ databases">
        <authorList>
            <person name="Varghese N."/>
            <person name="Submissions S."/>
        </authorList>
    </citation>
    <scope>NUCLEOTIDE SEQUENCE [LARGE SCALE GENOMIC DNA]</scope>
    <source>
        <strain evidence="4">DSM 28453</strain>
    </source>
</reference>
<dbReference type="CDD" id="cd00299">
    <property type="entry name" value="GST_C_family"/>
    <property type="match status" value="1"/>
</dbReference>
<dbReference type="SUPFAM" id="SSF47616">
    <property type="entry name" value="GST C-terminal domain-like"/>
    <property type="match status" value="1"/>
</dbReference>
<keyword evidence="4" id="KW-1185">Reference proteome</keyword>
<name>A0A1I4CW22_9RHOB</name>
<dbReference type="PROSITE" id="PS50404">
    <property type="entry name" value="GST_NTER"/>
    <property type="match status" value="1"/>
</dbReference>
<dbReference type="SFLD" id="SFLDG00358">
    <property type="entry name" value="Main_(cytGST)"/>
    <property type="match status" value="1"/>
</dbReference>
<evidence type="ECO:0000313" key="4">
    <source>
        <dbReference type="Proteomes" id="UP000198851"/>
    </source>
</evidence>
<dbReference type="Pfam" id="PF13410">
    <property type="entry name" value="GST_C_2"/>
    <property type="match status" value="1"/>
</dbReference>
<dbReference type="InterPro" id="IPR004045">
    <property type="entry name" value="Glutathione_S-Trfase_N"/>
</dbReference>
<dbReference type="InterPro" id="IPR050983">
    <property type="entry name" value="GST_Omega/HSP26"/>
</dbReference>
<dbReference type="InterPro" id="IPR036282">
    <property type="entry name" value="Glutathione-S-Trfase_C_sf"/>
</dbReference>
<proteinExistence type="predicted"/>
<gene>
    <name evidence="3" type="ORF">SAMN04488036_102553</name>
</gene>
<evidence type="ECO:0000313" key="3">
    <source>
        <dbReference type="EMBL" id="SFK85544.1"/>
    </source>
</evidence>
<dbReference type="STRING" id="1280847.SAMN04488036_102553"/>
<dbReference type="PROSITE" id="PS50405">
    <property type="entry name" value="GST_CTER"/>
    <property type="match status" value="1"/>
</dbReference>
<keyword evidence="3" id="KW-0808">Transferase</keyword>
<dbReference type="Gene3D" id="3.40.30.10">
    <property type="entry name" value="Glutaredoxin"/>
    <property type="match status" value="1"/>
</dbReference>
<dbReference type="PANTHER" id="PTHR43968:SF6">
    <property type="entry name" value="GLUTATHIONE S-TRANSFERASE OMEGA"/>
    <property type="match status" value="1"/>
</dbReference>
<organism evidence="3 4">
    <name type="scientific">Shimia haliotis</name>
    <dbReference type="NCBI Taxonomy" id="1280847"/>
    <lineage>
        <taxon>Bacteria</taxon>
        <taxon>Pseudomonadati</taxon>
        <taxon>Pseudomonadota</taxon>
        <taxon>Alphaproteobacteria</taxon>
        <taxon>Rhodobacterales</taxon>
        <taxon>Roseobacteraceae</taxon>
    </lineage>
</organism>
<sequence>MIKIVSFTICPFVQRVTALLEAKQMPYDIEFISLADKPQWFLDLSPTGQVPMLVTEAGTALFESDAIVEYIDDISVPLEPDLTPEQRAINRAWSYQASKHYLVQCGTMSSKDPATFTERGKKLTAAFARAEKRLGDGPFFNGNTLGNVDIAWLVLLHRAHIVQAHSGHDMLADFPKVKAWQQTLMDTGIPQKSVAAEFSKKFHAFYLSDTTWLGRGANHNEASCQPAKSSGSGCCG</sequence>
<feature type="domain" description="GST N-terminal" evidence="1">
    <location>
        <begin position="1"/>
        <end position="79"/>
    </location>
</feature>
<protein>
    <submittedName>
        <fullName evidence="3">Glutathione S-transferase</fullName>
    </submittedName>
</protein>
<dbReference type="CDD" id="cd00570">
    <property type="entry name" value="GST_N_family"/>
    <property type="match status" value="1"/>
</dbReference>
<dbReference type="PANTHER" id="PTHR43968">
    <property type="match status" value="1"/>
</dbReference>
<dbReference type="Pfam" id="PF13409">
    <property type="entry name" value="GST_N_2"/>
    <property type="match status" value="1"/>
</dbReference>
<dbReference type="RefSeq" id="WP_093322619.1">
    <property type="nucleotide sequence ID" value="NZ_FOSZ01000002.1"/>
</dbReference>
<dbReference type="GO" id="GO:0005737">
    <property type="term" value="C:cytoplasm"/>
    <property type="evidence" value="ECO:0007669"/>
    <property type="project" value="TreeGrafter"/>
</dbReference>
<dbReference type="GO" id="GO:0016740">
    <property type="term" value="F:transferase activity"/>
    <property type="evidence" value="ECO:0007669"/>
    <property type="project" value="UniProtKB-KW"/>
</dbReference>
<accession>A0A1I4CW22</accession>
<feature type="domain" description="GST C-terminal" evidence="2">
    <location>
        <begin position="83"/>
        <end position="207"/>
    </location>
</feature>
<dbReference type="EMBL" id="FOSZ01000002">
    <property type="protein sequence ID" value="SFK85544.1"/>
    <property type="molecule type" value="Genomic_DNA"/>
</dbReference>
<dbReference type="OrthoDB" id="9813092at2"/>
<evidence type="ECO:0000259" key="1">
    <source>
        <dbReference type="PROSITE" id="PS50404"/>
    </source>
</evidence>